<evidence type="ECO:0000313" key="1">
    <source>
        <dbReference type="EMBL" id="SDF37057.1"/>
    </source>
</evidence>
<protein>
    <submittedName>
        <fullName evidence="1">Uncharacterized protein</fullName>
    </submittedName>
</protein>
<name>A0ABY0NEY0_9HYPH</name>
<dbReference type="EMBL" id="FNBZ01000001">
    <property type="protein sequence ID" value="SDF37057.1"/>
    <property type="molecule type" value="Genomic_DNA"/>
</dbReference>
<accession>A0ABY0NEY0</accession>
<sequence length="83" mass="9218">MVQRTKRSLGPGKAAEMQAKVQEFHHQVRRWCGEIPVGGQVYMALDVLNFALHMTNSQLIQESGGHGVDPLARLYRSDVDAGE</sequence>
<dbReference type="Proteomes" id="UP000199468">
    <property type="component" value="Unassembled WGS sequence"/>
</dbReference>
<comment type="caution">
    <text evidence="1">The sequence shown here is derived from an EMBL/GenBank/DDBJ whole genome shotgun (WGS) entry which is preliminary data.</text>
</comment>
<proteinExistence type="predicted"/>
<gene>
    <name evidence="1" type="ORF">SAMN05421844_101451</name>
</gene>
<keyword evidence="2" id="KW-1185">Reference proteome</keyword>
<organism evidence="1 2">
    <name type="scientific">Bosea robiniae</name>
    <dbReference type="NCBI Taxonomy" id="1036780"/>
    <lineage>
        <taxon>Bacteria</taxon>
        <taxon>Pseudomonadati</taxon>
        <taxon>Pseudomonadota</taxon>
        <taxon>Alphaproteobacteria</taxon>
        <taxon>Hyphomicrobiales</taxon>
        <taxon>Boseaceae</taxon>
        <taxon>Bosea</taxon>
    </lineage>
</organism>
<reference evidence="1 2" key="1">
    <citation type="submission" date="2016-10" db="EMBL/GenBank/DDBJ databases">
        <authorList>
            <person name="Varghese N."/>
            <person name="Submissions S."/>
        </authorList>
    </citation>
    <scope>NUCLEOTIDE SEQUENCE [LARGE SCALE GENOMIC DNA]</scope>
    <source>
        <strain evidence="1 2">DSM 26672</strain>
    </source>
</reference>
<evidence type="ECO:0000313" key="2">
    <source>
        <dbReference type="Proteomes" id="UP000199468"/>
    </source>
</evidence>